<keyword evidence="6 7" id="KW-0472">Membrane</keyword>
<feature type="transmembrane region" description="Helical" evidence="7">
    <location>
        <begin position="135"/>
        <end position="157"/>
    </location>
</feature>
<feature type="transmembrane region" description="Helical" evidence="7">
    <location>
        <begin position="264"/>
        <end position="288"/>
    </location>
</feature>
<dbReference type="InterPro" id="IPR020846">
    <property type="entry name" value="MFS_dom"/>
</dbReference>
<dbReference type="Gene3D" id="1.20.1720.10">
    <property type="entry name" value="Multidrug resistance protein D"/>
    <property type="match status" value="1"/>
</dbReference>
<gene>
    <name evidence="9" type="ORF">SAMN02910354_01378</name>
</gene>
<dbReference type="Proteomes" id="UP000199588">
    <property type="component" value="Unassembled WGS sequence"/>
</dbReference>
<accession>A0A1G5CYL5</accession>
<evidence type="ECO:0000256" key="3">
    <source>
        <dbReference type="ARBA" id="ARBA00022475"/>
    </source>
</evidence>
<dbReference type="Gene3D" id="1.20.1250.20">
    <property type="entry name" value="MFS general substrate transporter like domains"/>
    <property type="match status" value="1"/>
</dbReference>
<dbReference type="InterPro" id="IPR011701">
    <property type="entry name" value="MFS"/>
</dbReference>
<evidence type="ECO:0000259" key="8">
    <source>
        <dbReference type="PROSITE" id="PS50850"/>
    </source>
</evidence>
<dbReference type="SUPFAM" id="SSF103473">
    <property type="entry name" value="MFS general substrate transporter"/>
    <property type="match status" value="1"/>
</dbReference>
<feature type="transmembrane region" description="Helical" evidence="7">
    <location>
        <begin position="433"/>
        <end position="453"/>
    </location>
</feature>
<feature type="transmembrane region" description="Helical" evidence="7">
    <location>
        <begin position="80"/>
        <end position="100"/>
    </location>
</feature>
<dbReference type="EMBL" id="FMUQ01000010">
    <property type="protein sequence ID" value="SCY07659.1"/>
    <property type="molecule type" value="Genomic_DNA"/>
</dbReference>
<evidence type="ECO:0000256" key="1">
    <source>
        <dbReference type="ARBA" id="ARBA00004651"/>
    </source>
</evidence>
<name>A0A1G5CYL5_9PAST</name>
<keyword evidence="5 7" id="KW-1133">Transmembrane helix</keyword>
<dbReference type="Pfam" id="PF07690">
    <property type="entry name" value="MFS_1"/>
    <property type="match status" value="1"/>
</dbReference>
<dbReference type="PANTHER" id="PTHR42718">
    <property type="entry name" value="MAJOR FACILITATOR SUPERFAMILY MULTIDRUG TRANSPORTER MFSC"/>
    <property type="match status" value="1"/>
</dbReference>
<evidence type="ECO:0000313" key="9">
    <source>
        <dbReference type="EMBL" id="SCY07659.1"/>
    </source>
</evidence>
<feature type="transmembrane region" description="Helical" evidence="7">
    <location>
        <begin position="163"/>
        <end position="185"/>
    </location>
</feature>
<keyword evidence="3" id="KW-1003">Cell membrane</keyword>
<evidence type="ECO:0000256" key="7">
    <source>
        <dbReference type="SAM" id="Phobius"/>
    </source>
</evidence>
<feature type="transmembrane region" description="Helical" evidence="7">
    <location>
        <begin position="401"/>
        <end position="421"/>
    </location>
</feature>
<reference evidence="9 10" key="1">
    <citation type="submission" date="2016-10" db="EMBL/GenBank/DDBJ databases">
        <authorList>
            <person name="Varghese N."/>
            <person name="Submissions S."/>
        </authorList>
    </citation>
    <scope>NUCLEOTIDE SEQUENCE [LARGE SCALE GENOMIC DNA]</scope>
    <source>
        <strain evidence="9 10">DSM 22022</strain>
    </source>
</reference>
<evidence type="ECO:0000256" key="4">
    <source>
        <dbReference type="ARBA" id="ARBA00022692"/>
    </source>
</evidence>
<comment type="caution">
    <text evidence="9">The sequence shown here is derived from an EMBL/GenBank/DDBJ whole genome shotgun (WGS) entry which is preliminary data.</text>
</comment>
<feature type="transmembrane region" description="Helical" evidence="7">
    <location>
        <begin position="50"/>
        <end position="68"/>
    </location>
</feature>
<evidence type="ECO:0000256" key="6">
    <source>
        <dbReference type="ARBA" id="ARBA00023136"/>
    </source>
</evidence>
<feature type="transmembrane region" description="Helical" evidence="7">
    <location>
        <begin position="106"/>
        <end position="123"/>
    </location>
</feature>
<dbReference type="PROSITE" id="PS50850">
    <property type="entry name" value="MFS"/>
    <property type="match status" value="1"/>
</dbReference>
<evidence type="ECO:0000313" key="10">
    <source>
        <dbReference type="Proteomes" id="UP000199588"/>
    </source>
</evidence>
<feature type="transmembrane region" description="Helical" evidence="7">
    <location>
        <begin position="223"/>
        <end position="243"/>
    </location>
</feature>
<organism evidence="9 10">
    <name type="scientific">Basfia succiniciproducens</name>
    <dbReference type="NCBI Taxonomy" id="653940"/>
    <lineage>
        <taxon>Bacteria</taxon>
        <taxon>Pseudomonadati</taxon>
        <taxon>Pseudomonadota</taxon>
        <taxon>Gammaproteobacteria</taxon>
        <taxon>Pasteurellales</taxon>
        <taxon>Pasteurellaceae</taxon>
        <taxon>Basfia</taxon>
    </lineage>
</organism>
<feature type="transmembrane region" description="Helical" evidence="7">
    <location>
        <begin position="354"/>
        <end position="380"/>
    </location>
</feature>
<protein>
    <submittedName>
        <fullName evidence="9">Drug resistance transporter, EmrB/QacA subfamily</fullName>
    </submittedName>
</protein>
<feature type="domain" description="Major facilitator superfamily (MFS) profile" evidence="8">
    <location>
        <begin position="11"/>
        <end position="458"/>
    </location>
</feature>
<sequence length="463" mass="50135">MASGEANYRSLAWIAASALFMQSLDATILNTALPTIAADLHHSPLEMQLAVISYALTVALFIPISGWVADKYGTLRVFRFAVGMFALGSLACAMSSSLIMLIFSRVLQGFGGALMMPVARLSIIRSVPKQELLPVWNLMATAGLTGPILGPILGGWIVTYTSWHWIFLINIPMSLLGIWLANRYMPNVTGSLQKLDWAGFFFLGGGLVGVTLGFDLISEEFIAKWQATVIVILGVILIITYCFHAQKRERLALLPLSLFKIRTFRVGIMANMLIRLCASGIPFLLPLMYQVVFHYSADKAGMLIAPIALSSMLVKPLCGRILTKLGYRTALISASIVLTLSIAVMSFLHIDSPVWILIVNVALYGGCISIVFTAVNTLTISELSDQDASAGSTFLSVVQQVGIGLGIAVSALILSLYRYFIGESAVQLQQAFGYTYLTSASFGVLLVLVLSGLKKEDGAHLHK</sequence>
<dbReference type="CDD" id="cd17503">
    <property type="entry name" value="MFS_LmrB_MDR_like"/>
    <property type="match status" value="1"/>
</dbReference>
<keyword evidence="10" id="KW-1185">Reference proteome</keyword>
<dbReference type="InterPro" id="IPR004638">
    <property type="entry name" value="EmrB-like"/>
</dbReference>
<evidence type="ECO:0000256" key="2">
    <source>
        <dbReference type="ARBA" id="ARBA00022448"/>
    </source>
</evidence>
<keyword evidence="4 7" id="KW-0812">Transmembrane</keyword>
<feature type="transmembrane region" description="Helical" evidence="7">
    <location>
        <begin position="300"/>
        <end position="318"/>
    </location>
</feature>
<keyword evidence="2" id="KW-0813">Transport</keyword>
<dbReference type="PRINTS" id="PR01036">
    <property type="entry name" value="TCRTETB"/>
</dbReference>
<dbReference type="RefSeq" id="WP_011201209.1">
    <property type="nucleotide sequence ID" value="NZ_CP015031.1"/>
</dbReference>
<comment type="subcellular location">
    <subcellularLocation>
        <location evidence="1">Cell membrane</location>
        <topology evidence="1">Multi-pass membrane protein</topology>
    </subcellularLocation>
</comment>
<evidence type="ECO:0000256" key="5">
    <source>
        <dbReference type="ARBA" id="ARBA00022989"/>
    </source>
</evidence>
<dbReference type="NCBIfam" id="TIGR00711">
    <property type="entry name" value="efflux_EmrB"/>
    <property type="match status" value="1"/>
</dbReference>
<feature type="transmembrane region" description="Helical" evidence="7">
    <location>
        <begin position="330"/>
        <end position="348"/>
    </location>
</feature>
<proteinExistence type="predicted"/>
<dbReference type="InterPro" id="IPR036259">
    <property type="entry name" value="MFS_trans_sf"/>
</dbReference>
<feature type="transmembrane region" description="Helical" evidence="7">
    <location>
        <begin position="197"/>
        <end position="217"/>
    </location>
</feature>
<dbReference type="PANTHER" id="PTHR42718:SF46">
    <property type="entry name" value="BLR6921 PROTEIN"/>
    <property type="match status" value="1"/>
</dbReference>